<comment type="caution">
    <text evidence="2">The sequence shown here is derived from an EMBL/GenBank/DDBJ whole genome shotgun (WGS) entry which is preliminary data.</text>
</comment>
<reference evidence="3" key="1">
    <citation type="submission" date="2023-07" db="EMBL/GenBank/DDBJ databases">
        <title>Thauera sp. CAU 1555 isolated from sand of Yaerae Beach.</title>
        <authorList>
            <person name="Kim W."/>
        </authorList>
    </citation>
    <scope>NUCLEOTIDE SEQUENCE [LARGE SCALE GENOMIC DNA]</scope>
    <source>
        <strain evidence="3">CAU 1555</strain>
    </source>
</reference>
<dbReference type="Proteomes" id="UP000603602">
    <property type="component" value="Unassembled WGS sequence"/>
</dbReference>
<gene>
    <name evidence="2" type="ORF">IFO67_17200</name>
</gene>
<evidence type="ECO:0000313" key="3">
    <source>
        <dbReference type="Proteomes" id="UP000603602"/>
    </source>
</evidence>
<dbReference type="RefSeq" id="WP_187719359.1">
    <property type="nucleotide sequence ID" value="NZ_JACTAH010000002.1"/>
</dbReference>
<name>A0ABR9BE51_9RHOO</name>
<evidence type="ECO:0000256" key="1">
    <source>
        <dbReference type="SAM" id="MobiDB-lite"/>
    </source>
</evidence>
<dbReference type="EMBL" id="JACYTO010000002">
    <property type="protein sequence ID" value="MBD8504631.1"/>
    <property type="molecule type" value="Genomic_DNA"/>
</dbReference>
<sequence length="230" mass="24778">MKKAWTRLLAAIDRRSLRERALLLAAALAVIVLLADALFIEPARQAYKTDQARLTEARSRVAGLEASAAGLQAELAADPDAEAKARIAALQGAIAQADGRLAEAVSRFIPADRMHEVLRALVTQTGGLHLQALRSLPPAALDGGPADETAAQADADTDAPPQPAARVWKRGVELQLRGSYAALNAYLHTVEQQPWLLNWDLLSIDGTDYPEAAFTLRLHTLSLDKEWIGV</sequence>
<organism evidence="2 3">
    <name type="scientific">Thauera sedimentorum</name>
    <dbReference type="NCBI Taxonomy" id="2767595"/>
    <lineage>
        <taxon>Bacteria</taxon>
        <taxon>Pseudomonadati</taxon>
        <taxon>Pseudomonadota</taxon>
        <taxon>Betaproteobacteria</taxon>
        <taxon>Rhodocyclales</taxon>
        <taxon>Zoogloeaceae</taxon>
        <taxon>Thauera</taxon>
    </lineage>
</organism>
<evidence type="ECO:0000313" key="2">
    <source>
        <dbReference type="EMBL" id="MBD8504631.1"/>
    </source>
</evidence>
<feature type="region of interest" description="Disordered" evidence="1">
    <location>
        <begin position="139"/>
        <end position="164"/>
    </location>
</feature>
<proteinExistence type="predicted"/>
<protein>
    <submittedName>
        <fullName evidence="2">Type II secretion system protein M</fullName>
    </submittedName>
</protein>
<accession>A0ABR9BE51</accession>
<keyword evidence="3" id="KW-1185">Reference proteome</keyword>